<evidence type="ECO:0000256" key="1">
    <source>
        <dbReference type="SAM" id="Phobius"/>
    </source>
</evidence>
<keyword evidence="1" id="KW-0812">Transmembrane</keyword>
<dbReference type="EMBL" id="RFAQ01000008">
    <property type="protein sequence ID" value="RMD03051.1"/>
    <property type="molecule type" value="Genomic_DNA"/>
</dbReference>
<name>A0A3M0SZ93_9CLOT</name>
<sequence>MKKLLKKEIFLSMHPTAPIFIILSTMLIIPNYPYYVVFFYTGLAVFFTCLNGRENNDVFYTLTLPIAKKDIVKSRFAFVILLELAQIIAAIPFAIIRENLPLPGNQVGMDANIALFGFSLIMLGLFNYIFFEIYYKDINKVGTAFVWSSTAIFVYIVIAETSVHIIPFVRDYLDTKDPKYLAYKLIVLAVGTIIYTFLTYAAYRKSVKSFEALKLG</sequence>
<accession>A0A3M0SZ93</accession>
<gene>
    <name evidence="2" type="ORF">D9O40_04495</name>
</gene>
<reference evidence="2 3" key="1">
    <citation type="submission" date="2018-10" db="EMBL/GenBank/DDBJ databases">
        <title>Genome-centric metagenomics revealed C2 chemical producing, CO utilizing Clostridium with novel acetogenic gene cluster.</title>
        <authorList>
            <person name="Kang H."/>
            <person name="Park B."/>
            <person name="Choi I.G."/>
            <person name="Chang I.S."/>
        </authorList>
    </citation>
    <scope>NUCLEOTIDE SEQUENCE [LARGE SCALE GENOMIC DNA]</scope>
    <source>
        <strain evidence="2 3">H21-9</strain>
    </source>
</reference>
<feature type="transmembrane region" description="Helical" evidence="1">
    <location>
        <begin position="35"/>
        <end position="52"/>
    </location>
</feature>
<keyword evidence="1" id="KW-1133">Transmembrane helix</keyword>
<keyword evidence="1" id="KW-0472">Membrane</keyword>
<dbReference type="AlphaFoldDB" id="A0A3M0SZ93"/>
<comment type="caution">
    <text evidence="2">The sequence shown here is derived from an EMBL/GenBank/DDBJ whole genome shotgun (WGS) entry which is preliminary data.</text>
</comment>
<proteinExistence type="predicted"/>
<feature type="transmembrane region" description="Helical" evidence="1">
    <location>
        <begin position="76"/>
        <end position="96"/>
    </location>
</feature>
<dbReference type="InterPro" id="IPR025699">
    <property type="entry name" value="ABC2_memb-like"/>
</dbReference>
<feature type="transmembrane region" description="Helical" evidence="1">
    <location>
        <begin position="111"/>
        <end position="131"/>
    </location>
</feature>
<feature type="transmembrane region" description="Helical" evidence="1">
    <location>
        <begin position="181"/>
        <end position="203"/>
    </location>
</feature>
<dbReference type="RefSeq" id="WP_122058047.1">
    <property type="nucleotide sequence ID" value="NZ_RFAQ01000008.1"/>
</dbReference>
<dbReference type="Pfam" id="PF13346">
    <property type="entry name" value="ABC2_membrane_5"/>
    <property type="match status" value="1"/>
</dbReference>
<evidence type="ECO:0000313" key="2">
    <source>
        <dbReference type="EMBL" id="RMD03051.1"/>
    </source>
</evidence>
<organism evidence="2 3">
    <name type="scientific">Clostridium autoethanogenum</name>
    <dbReference type="NCBI Taxonomy" id="84023"/>
    <lineage>
        <taxon>Bacteria</taxon>
        <taxon>Bacillati</taxon>
        <taxon>Bacillota</taxon>
        <taxon>Clostridia</taxon>
        <taxon>Eubacteriales</taxon>
        <taxon>Clostridiaceae</taxon>
        <taxon>Clostridium</taxon>
    </lineage>
</organism>
<protein>
    <recommendedName>
        <fullName evidence="4">ABC-2 transporter permease</fullName>
    </recommendedName>
</protein>
<evidence type="ECO:0008006" key="4">
    <source>
        <dbReference type="Google" id="ProtNLM"/>
    </source>
</evidence>
<dbReference type="Proteomes" id="UP000277999">
    <property type="component" value="Unassembled WGS sequence"/>
</dbReference>
<evidence type="ECO:0000313" key="3">
    <source>
        <dbReference type="Proteomes" id="UP000277999"/>
    </source>
</evidence>
<feature type="transmembrane region" description="Helical" evidence="1">
    <location>
        <begin position="143"/>
        <end position="169"/>
    </location>
</feature>
<feature type="transmembrane region" description="Helical" evidence="1">
    <location>
        <begin position="9"/>
        <end position="29"/>
    </location>
</feature>